<dbReference type="AlphaFoldDB" id="A0A4R1X757"/>
<dbReference type="EMBL" id="SLVJ01000045">
    <property type="protein sequence ID" value="TCM59284.1"/>
    <property type="molecule type" value="Genomic_DNA"/>
</dbReference>
<evidence type="ECO:0000313" key="1">
    <source>
        <dbReference type="EMBL" id="TCM59284.1"/>
    </source>
</evidence>
<reference evidence="1 2" key="1">
    <citation type="submission" date="2019-03" db="EMBL/GenBank/DDBJ databases">
        <title>Genomic analyses of the natural microbiome of Caenorhabditis elegans.</title>
        <authorList>
            <person name="Samuel B."/>
        </authorList>
    </citation>
    <scope>NUCLEOTIDE SEQUENCE [LARGE SCALE GENOMIC DNA]</scope>
    <source>
        <strain evidence="1 2">JUb89</strain>
    </source>
</reference>
<proteinExistence type="predicted"/>
<keyword evidence="2" id="KW-1185">Reference proteome</keyword>
<protein>
    <submittedName>
        <fullName evidence="1">Uncharacterized protein</fullName>
    </submittedName>
</protein>
<comment type="caution">
    <text evidence="1">The sequence shown here is derived from an EMBL/GenBank/DDBJ whole genome shotgun (WGS) entry which is preliminary data.</text>
</comment>
<name>A0A4R1X757_ACICA</name>
<dbReference type="Proteomes" id="UP000294963">
    <property type="component" value="Unassembled WGS sequence"/>
</dbReference>
<evidence type="ECO:0000313" key="2">
    <source>
        <dbReference type="Proteomes" id="UP000294963"/>
    </source>
</evidence>
<sequence>MRNSKYYILVIGILFSAWCSAEKENNMIDINKKKSWCIGRYAVDLPVEAIRANLN</sequence>
<gene>
    <name evidence="1" type="ORF">EC844_1457</name>
</gene>
<accession>A0A4R1X757</accession>
<organism evidence="1 2">
    <name type="scientific">Acinetobacter calcoaceticus</name>
    <dbReference type="NCBI Taxonomy" id="471"/>
    <lineage>
        <taxon>Bacteria</taxon>
        <taxon>Pseudomonadati</taxon>
        <taxon>Pseudomonadota</taxon>
        <taxon>Gammaproteobacteria</taxon>
        <taxon>Moraxellales</taxon>
        <taxon>Moraxellaceae</taxon>
        <taxon>Acinetobacter</taxon>
        <taxon>Acinetobacter calcoaceticus/baumannii complex</taxon>
    </lineage>
</organism>